<comment type="similarity">
    <text evidence="1 4">Belongs to the glycosyl hydrolase 1 family.</text>
</comment>
<dbReference type="GO" id="GO:0047782">
    <property type="term" value="F:coniferin beta-glucosidase activity"/>
    <property type="evidence" value="ECO:0007669"/>
    <property type="project" value="UniProtKB-ARBA"/>
</dbReference>
<dbReference type="Gene3D" id="3.20.20.80">
    <property type="entry name" value="Glycosidases"/>
    <property type="match status" value="2"/>
</dbReference>
<dbReference type="SUPFAM" id="SSF51445">
    <property type="entry name" value="(Trans)glycosidases"/>
    <property type="match status" value="1"/>
</dbReference>
<gene>
    <name evidence="6" type="ORF">SAY87_017964</name>
</gene>
<reference evidence="6 7" key="1">
    <citation type="journal article" date="2023" name="Hortic Res">
        <title>Pangenome of water caltrop reveals structural variations and asymmetric subgenome divergence after allopolyploidization.</title>
        <authorList>
            <person name="Zhang X."/>
            <person name="Chen Y."/>
            <person name="Wang L."/>
            <person name="Yuan Y."/>
            <person name="Fang M."/>
            <person name="Shi L."/>
            <person name="Lu R."/>
            <person name="Comes H.P."/>
            <person name="Ma Y."/>
            <person name="Chen Y."/>
            <person name="Huang G."/>
            <person name="Zhou Y."/>
            <person name="Zheng Z."/>
            <person name="Qiu Y."/>
        </authorList>
    </citation>
    <scope>NUCLEOTIDE SEQUENCE [LARGE SCALE GENOMIC DNA]</scope>
    <source>
        <tissue evidence="6">Roots</tissue>
    </source>
</reference>
<keyword evidence="3" id="KW-0326">Glycosidase</keyword>
<keyword evidence="5" id="KW-0732">Signal</keyword>
<comment type="caution">
    <text evidence="6">The sequence shown here is derived from an EMBL/GenBank/DDBJ whole genome shotgun (WGS) entry which is preliminary data.</text>
</comment>
<accession>A0AAN7L1M0</accession>
<evidence type="ECO:0000256" key="2">
    <source>
        <dbReference type="ARBA" id="ARBA00022801"/>
    </source>
</evidence>
<dbReference type="InterPro" id="IPR001360">
    <property type="entry name" value="Glyco_hydro_1"/>
</dbReference>
<proteinExistence type="inferred from homology"/>
<dbReference type="InterPro" id="IPR033132">
    <property type="entry name" value="GH_1_N_CS"/>
</dbReference>
<evidence type="ECO:0000256" key="3">
    <source>
        <dbReference type="ARBA" id="ARBA00023295"/>
    </source>
</evidence>
<dbReference type="InterPro" id="IPR017853">
    <property type="entry name" value="GH"/>
</dbReference>
<evidence type="ECO:0008006" key="8">
    <source>
        <dbReference type="Google" id="ProtNLM"/>
    </source>
</evidence>
<dbReference type="Proteomes" id="UP001345219">
    <property type="component" value="Chromosome 14"/>
</dbReference>
<dbReference type="AlphaFoldDB" id="A0AAN7L1M0"/>
<feature type="chain" id="PRO_5042908906" description="Beta-glucosidase" evidence="5">
    <location>
        <begin position="35"/>
        <end position="462"/>
    </location>
</feature>
<dbReference type="GO" id="GO:0005975">
    <property type="term" value="P:carbohydrate metabolic process"/>
    <property type="evidence" value="ECO:0007669"/>
    <property type="project" value="InterPro"/>
</dbReference>
<dbReference type="EMBL" id="JAXIOK010000002">
    <property type="protein sequence ID" value="KAK4777777.1"/>
    <property type="molecule type" value="Genomic_DNA"/>
</dbReference>
<evidence type="ECO:0000313" key="7">
    <source>
        <dbReference type="Proteomes" id="UP001345219"/>
    </source>
</evidence>
<protein>
    <recommendedName>
        <fullName evidence="8">Beta-glucosidase</fullName>
    </recommendedName>
</protein>
<evidence type="ECO:0000256" key="5">
    <source>
        <dbReference type="SAM" id="SignalP"/>
    </source>
</evidence>
<feature type="signal peptide" evidence="5">
    <location>
        <begin position="1"/>
        <end position="34"/>
    </location>
</feature>
<keyword evidence="7" id="KW-1185">Reference proteome</keyword>
<organism evidence="6 7">
    <name type="scientific">Trapa incisa</name>
    <dbReference type="NCBI Taxonomy" id="236973"/>
    <lineage>
        <taxon>Eukaryota</taxon>
        <taxon>Viridiplantae</taxon>
        <taxon>Streptophyta</taxon>
        <taxon>Embryophyta</taxon>
        <taxon>Tracheophyta</taxon>
        <taxon>Spermatophyta</taxon>
        <taxon>Magnoliopsida</taxon>
        <taxon>eudicotyledons</taxon>
        <taxon>Gunneridae</taxon>
        <taxon>Pentapetalae</taxon>
        <taxon>rosids</taxon>
        <taxon>malvids</taxon>
        <taxon>Myrtales</taxon>
        <taxon>Lythraceae</taxon>
        <taxon>Trapa</taxon>
    </lineage>
</organism>
<dbReference type="PANTHER" id="PTHR10353">
    <property type="entry name" value="GLYCOSYL HYDROLASE"/>
    <property type="match status" value="1"/>
</dbReference>
<dbReference type="FunFam" id="3.20.20.80:FF:000020">
    <property type="entry name" value="Beta-glucosidase 12"/>
    <property type="match status" value="1"/>
</dbReference>
<sequence>MASLASHPSLGIHHLLPKVTVVLSSFMLMTSVLASPTHVKGSNLQPYRKAYDTAKFNRSSFPKGFIFGAASASYQYEGAANEEGRGQSIWDYFTHTYPEKISDGSNGDVAVDQYHKYKEDVRILKMMGLDAYRLSISWPRILPKGKLSGGINKLGIQYYNNLINELLANGIQPFVTLFHWDLPKALDDEYKGFLSALIVAEGTDHTGTWNFSQASQKGKIGIVLVANGFEPYSNSTADLDATRRIYDFIIGLYLEPIIKGDYPKTVRSIVGTRLPKFTGAQSKLLKGSMDYIGLNYYTTYYAQNGSPASADKLTFTTDSQVNSLTKRNGVNIGQQAASVWLYIYPKGIRDVVLYIKNTYGNFDLYITENGVDEVNNSTLPLEQQLADHTRVDYYYRHLWYLQQAIKLGARVKGYFAWSLLDNFEWGSGYTVRFGINYVDYNNGLKRHPKYSALWFRNFLKKS</sequence>
<dbReference type="PROSITE" id="PS00653">
    <property type="entry name" value="GLYCOSYL_HYDROL_F1_2"/>
    <property type="match status" value="1"/>
</dbReference>
<dbReference type="Pfam" id="PF00232">
    <property type="entry name" value="Glyco_hydro_1"/>
    <property type="match status" value="2"/>
</dbReference>
<evidence type="ECO:0000313" key="6">
    <source>
        <dbReference type="EMBL" id="KAK4777777.1"/>
    </source>
</evidence>
<evidence type="ECO:0000256" key="1">
    <source>
        <dbReference type="ARBA" id="ARBA00010838"/>
    </source>
</evidence>
<dbReference type="PRINTS" id="PR00131">
    <property type="entry name" value="GLHYDRLASE1"/>
</dbReference>
<name>A0AAN7L1M0_9MYRT</name>
<evidence type="ECO:0000256" key="4">
    <source>
        <dbReference type="RuleBase" id="RU003690"/>
    </source>
</evidence>
<keyword evidence="2" id="KW-0378">Hydrolase</keyword>
<dbReference type="PANTHER" id="PTHR10353:SF137">
    <property type="entry name" value="MYROSINASE 3-RELATED"/>
    <property type="match status" value="1"/>
</dbReference>